<gene>
    <name evidence="1" type="ORF">Q2T41_14790</name>
</gene>
<proteinExistence type="predicted"/>
<organism evidence="1 2">
    <name type="scientific">Maribacter confluentis</name>
    <dbReference type="NCBI Taxonomy" id="1656093"/>
    <lineage>
        <taxon>Bacteria</taxon>
        <taxon>Pseudomonadati</taxon>
        <taxon>Bacteroidota</taxon>
        <taxon>Flavobacteriia</taxon>
        <taxon>Flavobacteriales</taxon>
        <taxon>Flavobacteriaceae</taxon>
        <taxon>Maribacter</taxon>
    </lineage>
</organism>
<keyword evidence="2" id="KW-1185">Reference proteome</keyword>
<dbReference type="Proteomes" id="UP001168579">
    <property type="component" value="Unassembled WGS sequence"/>
</dbReference>
<name>A0ABT8RSM2_9FLAO</name>
<evidence type="ECO:0000313" key="2">
    <source>
        <dbReference type="Proteomes" id="UP001168579"/>
    </source>
</evidence>
<reference evidence="1" key="2">
    <citation type="submission" date="2023-06" db="EMBL/GenBank/DDBJ databases">
        <authorList>
            <person name="Lucena T."/>
            <person name="Sun Q."/>
        </authorList>
    </citation>
    <scope>NUCLEOTIDE SEQUENCE</scope>
    <source>
        <strain evidence="1">CECT 8869</strain>
    </source>
</reference>
<comment type="caution">
    <text evidence="1">The sequence shown here is derived from an EMBL/GenBank/DDBJ whole genome shotgun (WGS) entry which is preliminary data.</text>
</comment>
<sequence length="48" mass="5402">MCFCLYLVTFNKGIVKEIMAKKNAIIPKISKTNAPLKKSINENLGNNF</sequence>
<evidence type="ECO:0000313" key="1">
    <source>
        <dbReference type="EMBL" id="MDO1513926.1"/>
    </source>
</evidence>
<dbReference type="RefSeq" id="WP_304436705.1">
    <property type="nucleotide sequence ID" value="NZ_JAUKUC010000001.1"/>
</dbReference>
<dbReference type="EMBL" id="JAUKUC010000001">
    <property type="protein sequence ID" value="MDO1513926.1"/>
    <property type="molecule type" value="Genomic_DNA"/>
</dbReference>
<protein>
    <submittedName>
        <fullName evidence="1">Uncharacterized protein</fullName>
    </submittedName>
</protein>
<accession>A0ABT8RSM2</accession>
<reference evidence="1" key="1">
    <citation type="journal article" date="2014" name="Int. J. Syst. Evol. Microbiol.">
        <title>Complete genome of a new Firmicutes species belonging to the dominant human colonic microbiota ('Ruminococcus bicirculans') reveals two chromosomes and a selective capacity to utilize plant glucans.</title>
        <authorList>
            <consortium name="NISC Comparative Sequencing Program"/>
            <person name="Wegmann U."/>
            <person name="Louis P."/>
            <person name="Goesmann A."/>
            <person name="Henrissat B."/>
            <person name="Duncan S.H."/>
            <person name="Flint H.J."/>
        </authorList>
    </citation>
    <scope>NUCLEOTIDE SEQUENCE</scope>
    <source>
        <strain evidence="1">CECT 8869</strain>
    </source>
</reference>